<dbReference type="InterPro" id="IPR047817">
    <property type="entry name" value="ABC2_TM_bact-type"/>
</dbReference>
<dbReference type="RefSeq" id="WP_098504451.1">
    <property type="nucleotide sequence ID" value="NZ_PDJQ01000001.1"/>
</dbReference>
<dbReference type="Proteomes" id="UP000223071">
    <property type="component" value="Unassembled WGS sequence"/>
</dbReference>
<dbReference type="PANTHER" id="PTHR43229">
    <property type="entry name" value="NODULATION PROTEIN J"/>
    <property type="match status" value="1"/>
</dbReference>
<feature type="transmembrane region" description="Helical" evidence="5">
    <location>
        <begin position="197"/>
        <end position="216"/>
    </location>
</feature>
<keyword evidence="5" id="KW-0813">Transport</keyword>
<evidence type="ECO:0000313" key="7">
    <source>
        <dbReference type="EMBL" id="PFG75112.1"/>
    </source>
</evidence>
<dbReference type="PIRSF" id="PIRSF006648">
    <property type="entry name" value="DrrB"/>
    <property type="match status" value="1"/>
</dbReference>
<keyword evidence="2 5" id="KW-0812">Transmembrane</keyword>
<keyword evidence="8" id="KW-1185">Reference proteome</keyword>
<dbReference type="InterPro" id="IPR013525">
    <property type="entry name" value="ABC2_TM"/>
</dbReference>
<dbReference type="GO" id="GO:0140359">
    <property type="term" value="F:ABC-type transporter activity"/>
    <property type="evidence" value="ECO:0007669"/>
    <property type="project" value="InterPro"/>
</dbReference>
<dbReference type="EMBL" id="PDJQ01000001">
    <property type="protein sequence ID" value="PFG75112.1"/>
    <property type="molecule type" value="Genomic_DNA"/>
</dbReference>
<reference evidence="7 8" key="1">
    <citation type="submission" date="2017-09" db="EMBL/GenBank/DDBJ databases">
        <title>Sequencing the genomes of two abundant thermophiles in Great Basin hot springs: Thermocrinis jamiesonii and novel Chloroflexi Thermoflexus hugenholtzii.</title>
        <authorList>
            <person name="Hedlund B."/>
        </authorList>
    </citation>
    <scope>NUCLEOTIDE SEQUENCE [LARGE SCALE GENOMIC DNA]</scope>
    <source>
        <strain evidence="7 8">G233</strain>
    </source>
</reference>
<evidence type="ECO:0000259" key="6">
    <source>
        <dbReference type="PROSITE" id="PS51012"/>
    </source>
</evidence>
<dbReference type="PRINTS" id="PR00164">
    <property type="entry name" value="ABC2TRNSPORT"/>
</dbReference>
<protein>
    <recommendedName>
        <fullName evidence="5">Transport permease protein</fullName>
    </recommendedName>
</protein>
<comment type="subcellular location">
    <subcellularLocation>
        <location evidence="5">Cell membrane</location>
        <topology evidence="5">Multi-pass membrane protein</topology>
    </subcellularLocation>
    <subcellularLocation>
        <location evidence="1">Membrane</location>
        <topology evidence="1">Multi-pass membrane protein</topology>
    </subcellularLocation>
</comment>
<evidence type="ECO:0000256" key="5">
    <source>
        <dbReference type="RuleBase" id="RU361157"/>
    </source>
</evidence>
<evidence type="ECO:0000256" key="3">
    <source>
        <dbReference type="ARBA" id="ARBA00022989"/>
    </source>
</evidence>
<dbReference type="PROSITE" id="PS51012">
    <property type="entry name" value="ABC_TM2"/>
    <property type="match status" value="1"/>
</dbReference>
<organism evidence="7 8">
    <name type="scientific">Tepidiforma thermophila (strain KCTC 52669 / CGMCC 1.13589 / G233)</name>
    <dbReference type="NCBI Taxonomy" id="2761530"/>
    <lineage>
        <taxon>Bacteria</taxon>
        <taxon>Bacillati</taxon>
        <taxon>Chloroflexota</taxon>
        <taxon>Tepidiformia</taxon>
        <taxon>Tepidiformales</taxon>
        <taxon>Tepidiformaceae</taxon>
        <taxon>Tepidiforma</taxon>
    </lineage>
</organism>
<dbReference type="InterPro" id="IPR051784">
    <property type="entry name" value="Nod_factor_ABC_transporter"/>
</dbReference>
<dbReference type="GO" id="GO:0043190">
    <property type="term" value="C:ATP-binding cassette (ABC) transporter complex"/>
    <property type="evidence" value="ECO:0007669"/>
    <property type="project" value="InterPro"/>
</dbReference>
<proteinExistence type="inferred from homology"/>
<evidence type="ECO:0000256" key="2">
    <source>
        <dbReference type="ARBA" id="ARBA00022692"/>
    </source>
</evidence>
<feature type="domain" description="ABC transmembrane type-2" evidence="6">
    <location>
        <begin position="45"/>
        <end position="279"/>
    </location>
</feature>
<keyword evidence="4 5" id="KW-0472">Membrane</keyword>
<feature type="transmembrane region" description="Helical" evidence="5">
    <location>
        <begin position="47"/>
        <end position="69"/>
    </location>
</feature>
<gene>
    <name evidence="7" type="ORF">A9A59_2378</name>
</gene>
<feature type="transmembrane region" description="Helical" evidence="5">
    <location>
        <begin position="161"/>
        <end position="185"/>
    </location>
</feature>
<keyword evidence="3 5" id="KW-1133">Transmembrane helix</keyword>
<keyword evidence="5" id="KW-1003">Cell membrane</keyword>
<comment type="caution">
    <text evidence="7">The sequence shown here is derived from an EMBL/GenBank/DDBJ whole genome shotgun (WGS) entry which is preliminary data.</text>
</comment>
<dbReference type="PANTHER" id="PTHR43229:SF3">
    <property type="entry name" value="ABC-TYPE MULTIDRUG TRANSPORT SYSTEM, PERMEASE COMPONENT"/>
    <property type="match status" value="1"/>
</dbReference>
<feature type="transmembrane region" description="Helical" evidence="5">
    <location>
        <begin position="251"/>
        <end position="272"/>
    </location>
</feature>
<feature type="transmembrane region" description="Helical" evidence="5">
    <location>
        <begin position="125"/>
        <end position="149"/>
    </location>
</feature>
<feature type="transmembrane region" description="Helical" evidence="5">
    <location>
        <begin position="81"/>
        <end position="104"/>
    </location>
</feature>
<dbReference type="AlphaFoldDB" id="A0A2A9HIV6"/>
<dbReference type="Pfam" id="PF01061">
    <property type="entry name" value="ABC2_membrane"/>
    <property type="match status" value="1"/>
</dbReference>
<evidence type="ECO:0000256" key="4">
    <source>
        <dbReference type="ARBA" id="ARBA00023136"/>
    </source>
</evidence>
<accession>A0A2A9HIV6</accession>
<sequence>MSQTTSAAAGAAVRPAARGSGAMDGARVAAAIALRDLRAVARARSQLYSSVLTPLMLLVFLGNGVSQGLEPSRLPAGDFTAYLVAGTVVMTSVFSSTFSSASYYRDRDSGFLRLLLSSPHDPRTVLLGKSLAALLIGAAQAFLVLAVAAPFVDFGWQHGMAAGFGLALLTVVLLNLMLTGLAQALATRVHSMQGFHLVMNLALFPLLFFSGAFFPVDGLPAWMKVLAYVNPLTYAVDALQLATYATGSEGFIGYGVDFAVLAVLGAAVYALGFSRLPTLTWSGQ</sequence>
<dbReference type="InterPro" id="IPR000412">
    <property type="entry name" value="ABC_2_transport"/>
</dbReference>
<comment type="similarity">
    <text evidence="5">Belongs to the ABC-2 integral membrane protein family.</text>
</comment>
<evidence type="ECO:0000256" key="1">
    <source>
        <dbReference type="ARBA" id="ARBA00004141"/>
    </source>
</evidence>
<name>A0A2A9HIV6_TEPT2</name>
<evidence type="ECO:0000313" key="8">
    <source>
        <dbReference type="Proteomes" id="UP000223071"/>
    </source>
</evidence>